<organism evidence="2 3">
    <name type="scientific">Microseira wollei NIES-4236</name>
    <dbReference type="NCBI Taxonomy" id="2530354"/>
    <lineage>
        <taxon>Bacteria</taxon>
        <taxon>Bacillati</taxon>
        <taxon>Cyanobacteriota</taxon>
        <taxon>Cyanophyceae</taxon>
        <taxon>Oscillatoriophycideae</taxon>
        <taxon>Aerosakkonematales</taxon>
        <taxon>Aerosakkonemataceae</taxon>
        <taxon>Microseira</taxon>
    </lineage>
</organism>
<evidence type="ECO:0000313" key="3">
    <source>
        <dbReference type="Proteomes" id="UP001050975"/>
    </source>
</evidence>
<sequence>MMESTKKRQVRRGRIFPQGRSTPEQIAQQTAQRQELGKRCRQIFEQIRPQLMSTHYNWLIAIDAETGNYLLAPKFEELMQKVKAHYPPNGTVRLTAFRLKETGYCGLI</sequence>
<protein>
    <recommendedName>
        <fullName evidence="4">Transposase</fullName>
    </recommendedName>
</protein>
<keyword evidence="3" id="KW-1185">Reference proteome</keyword>
<dbReference type="Proteomes" id="UP001050975">
    <property type="component" value="Unassembled WGS sequence"/>
</dbReference>
<dbReference type="EMBL" id="BLAY01000283">
    <property type="protein sequence ID" value="GET44040.1"/>
    <property type="molecule type" value="Genomic_DNA"/>
</dbReference>
<accession>A0AAV3XRW4</accession>
<reference evidence="2" key="1">
    <citation type="submission" date="2019-10" db="EMBL/GenBank/DDBJ databases">
        <title>Draft genome sequece of Microseira wollei NIES-4236.</title>
        <authorList>
            <person name="Yamaguchi H."/>
            <person name="Suzuki S."/>
            <person name="Kawachi M."/>
        </authorList>
    </citation>
    <scope>NUCLEOTIDE SEQUENCE</scope>
    <source>
        <strain evidence="2">NIES-4236</strain>
    </source>
</reference>
<name>A0AAV3XRW4_9CYAN</name>
<evidence type="ECO:0000313" key="2">
    <source>
        <dbReference type="EMBL" id="GET44040.1"/>
    </source>
</evidence>
<dbReference type="RefSeq" id="WP_226593491.1">
    <property type="nucleotide sequence ID" value="NZ_BLAY01000283.1"/>
</dbReference>
<evidence type="ECO:0008006" key="4">
    <source>
        <dbReference type="Google" id="ProtNLM"/>
    </source>
</evidence>
<comment type="caution">
    <text evidence="2">The sequence shown here is derived from an EMBL/GenBank/DDBJ whole genome shotgun (WGS) entry which is preliminary data.</text>
</comment>
<feature type="region of interest" description="Disordered" evidence="1">
    <location>
        <begin position="1"/>
        <end position="32"/>
    </location>
</feature>
<evidence type="ECO:0000256" key="1">
    <source>
        <dbReference type="SAM" id="MobiDB-lite"/>
    </source>
</evidence>
<proteinExistence type="predicted"/>
<gene>
    <name evidence="2" type="ORF">MiSe_88660</name>
</gene>
<dbReference type="AlphaFoldDB" id="A0AAV3XRW4"/>
<feature type="compositionally biased region" description="Polar residues" evidence="1">
    <location>
        <begin position="19"/>
        <end position="32"/>
    </location>
</feature>